<name>A0A1M5ULL0_9BRAD</name>
<proteinExistence type="predicted"/>
<gene>
    <name evidence="1" type="ORF">SAMN05443248_5497</name>
</gene>
<accession>A0A1M5ULL0</accession>
<dbReference type="EMBL" id="LT670817">
    <property type="protein sequence ID" value="SHH63884.1"/>
    <property type="molecule type" value="Genomic_DNA"/>
</dbReference>
<sequence>MTPESGHSLGHDLNLSRTRCSVLHAAPQSRDPHKACGLDGPRLGSAALRAALRPGHAASYPRPTNGIFEAITVMNSTLASSGRLAM</sequence>
<evidence type="ECO:0000313" key="2">
    <source>
        <dbReference type="Proteomes" id="UP000189796"/>
    </source>
</evidence>
<protein>
    <submittedName>
        <fullName evidence="1">Uncharacterized protein</fullName>
    </submittedName>
</protein>
<evidence type="ECO:0000313" key="1">
    <source>
        <dbReference type="EMBL" id="SHH63884.1"/>
    </source>
</evidence>
<dbReference type="Proteomes" id="UP000189796">
    <property type="component" value="Chromosome I"/>
</dbReference>
<reference evidence="1 2" key="1">
    <citation type="submission" date="2016-11" db="EMBL/GenBank/DDBJ databases">
        <authorList>
            <person name="Jaros S."/>
            <person name="Januszkiewicz K."/>
            <person name="Wedrychowicz H."/>
        </authorList>
    </citation>
    <scope>NUCLEOTIDE SEQUENCE [LARGE SCALE GENOMIC DNA]</scope>
    <source>
        <strain evidence="1 2">GAS138</strain>
    </source>
</reference>
<dbReference type="AlphaFoldDB" id="A0A1M5ULL0"/>
<organism evidence="1 2">
    <name type="scientific">Bradyrhizobium erythrophlei</name>
    <dbReference type="NCBI Taxonomy" id="1437360"/>
    <lineage>
        <taxon>Bacteria</taxon>
        <taxon>Pseudomonadati</taxon>
        <taxon>Pseudomonadota</taxon>
        <taxon>Alphaproteobacteria</taxon>
        <taxon>Hyphomicrobiales</taxon>
        <taxon>Nitrobacteraceae</taxon>
        <taxon>Bradyrhizobium</taxon>
    </lineage>
</organism>